<dbReference type="CDD" id="cd07344">
    <property type="entry name" value="M48_yhfN_like"/>
    <property type="match status" value="1"/>
</dbReference>
<accession>A0A7C2K3U0</accession>
<dbReference type="InterPro" id="IPR002725">
    <property type="entry name" value="YgjP-like_metallopeptidase"/>
</dbReference>
<evidence type="ECO:0000313" key="3">
    <source>
        <dbReference type="EMBL" id="HEN27880.1"/>
    </source>
</evidence>
<sequence>MPKNNRMAKRRRGNRQRQTPHLRNNKSPNPSNRKTENSKLRHKPPKQSQTAKTTFRRLAKTKRSQKKNKNGNQSATPIPAKGIQRQNRRTNRKNIRNPRGKNMKTATKSLTIPILGKPAQIIIKKSNIDGVESEQDKIVIKSSKIKPQTILKEYLKTLLEEQVAEIYNQIKKEGKIEIHGNIKFKIAEKIDNKKQRIAKLKGNTITLKISTITLPEEALKYIIAHEIAHTYIKRHTKKFWQIVEVICPNYQKAKELLEANKNSQLIVFENLPKITI</sequence>
<name>A0A7C2K3U0_UNCW3</name>
<dbReference type="Gene3D" id="3.30.2010.10">
    <property type="entry name" value="Metalloproteases ('zincins'), catalytic domain"/>
    <property type="match status" value="1"/>
</dbReference>
<protein>
    <submittedName>
        <fullName evidence="3">M48 family peptidase</fullName>
    </submittedName>
</protein>
<feature type="region of interest" description="Disordered" evidence="1">
    <location>
        <begin position="1"/>
        <end position="101"/>
    </location>
</feature>
<organism evidence="3">
    <name type="scientific">candidate division WOR-3 bacterium</name>
    <dbReference type="NCBI Taxonomy" id="2052148"/>
    <lineage>
        <taxon>Bacteria</taxon>
        <taxon>Bacteria division WOR-3</taxon>
    </lineage>
</organism>
<evidence type="ECO:0000256" key="1">
    <source>
        <dbReference type="SAM" id="MobiDB-lite"/>
    </source>
</evidence>
<dbReference type="Pfam" id="PF01863">
    <property type="entry name" value="YgjP-like"/>
    <property type="match status" value="1"/>
</dbReference>
<evidence type="ECO:0000259" key="2">
    <source>
        <dbReference type="Pfam" id="PF01863"/>
    </source>
</evidence>
<dbReference type="AlphaFoldDB" id="A0A7C2K3U0"/>
<feature type="compositionally biased region" description="Basic residues" evidence="1">
    <location>
        <begin position="54"/>
        <end position="69"/>
    </location>
</feature>
<gene>
    <name evidence="3" type="ORF">ENQ77_04340</name>
</gene>
<feature type="compositionally biased region" description="Basic residues" evidence="1">
    <location>
        <begin position="86"/>
        <end position="101"/>
    </location>
</feature>
<comment type="caution">
    <text evidence="3">The sequence shown here is derived from an EMBL/GenBank/DDBJ whole genome shotgun (WGS) entry which is preliminary data.</text>
</comment>
<feature type="compositionally biased region" description="Basic residues" evidence="1">
    <location>
        <begin position="1"/>
        <end position="24"/>
    </location>
</feature>
<feature type="domain" description="YgjP-like metallopeptidase" evidence="2">
    <location>
        <begin position="93"/>
        <end position="259"/>
    </location>
</feature>
<dbReference type="PANTHER" id="PTHR30399:SF1">
    <property type="entry name" value="UTP PYROPHOSPHATASE"/>
    <property type="match status" value="1"/>
</dbReference>
<proteinExistence type="predicted"/>
<dbReference type="EMBL" id="DSOL01000130">
    <property type="protein sequence ID" value="HEN27880.1"/>
    <property type="molecule type" value="Genomic_DNA"/>
</dbReference>
<dbReference type="InterPro" id="IPR053136">
    <property type="entry name" value="UTP_pyrophosphatase-like"/>
</dbReference>
<reference evidence="3" key="1">
    <citation type="journal article" date="2020" name="mSystems">
        <title>Genome- and Community-Level Interaction Insights into Carbon Utilization and Element Cycling Functions of Hydrothermarchaeota in Hydrothermal Sediment.</title>
        <authorList>
            <person name="Zhou Z."/>
            <person name="Liu Y."/>
            <person name="Xu W."/>
            <person name="Pan J."/>
            <person name="Luo Z.H."/>
            <person name="Li M."/>
        </authorList>
    </citation>
    <scope>NUCLEOTIDE SEQUENCE [LARGE SCALE GENOMIC DNA]</scope>
    <source>
        <strain evidence="3">SpSt-34</strain>
    </source>
</reference>
<dbReference type="PANTHER" id="PTHR30399">
    <property type="entry name" value="UNCHARACTERIZED PROTEIN YGJP"/>
    <property type="match status" value="1"/>
</dbReference>